<evidence type="ECO:0000313" key="3">
    <source>
        <dbReference type="Proteomes" id="UP000441399"/>
    </source>
</evidence>
<protein>
    <submittedName>
        <fullName evidence="2">Uncharacterized protein</fullName>
    </submittedName>
</protein>
<keyword evidence="3" id="KW-1185">Reference proteome</keyword>
<dbReference type="OrthoDB" id="7066528at2"/>
<organism evidence="2 3">
    <name type="scientific">BD1-7 clade bacterium</name>
    <dbReference type="NCBI Taxonomy" id="2029982"/>
    <lineage>
        <taxon>Bacteria</taxon>
        <taxon>Pseudomonadati</taxon>
        <taxon>Pseudomonadota</taxon>
        <taxon>Gammaproteobacteria</taxon>
        <taxon>Cellvibrionales</taxon>
        <taxon>Spongiibacteraceae</taxon>
        <taxon>BD1-7 clade</taxon>
    </lineage>
</organism>
<accession>A0A5S9P5S3</accession>
<sequence length="91" mass="10021">MKQILLSLLLLSISTISPAASLLFQLHISSENFDPNKRLELSNLGEGGTALQLDFFDKAGNQYGFDLKYKKLPVNRAFLSNLHITPSEIGG</sequence>
<dbReference type="Proteomes" id="UP000441399">
    <property type="component" value="Unassembled WGS sequence"/>
</dbReference>
<keyword evidence="1" id="KW-0732">Signal</keyword>
<dbReference type="EMBL" id="CACSIO010000005">
    <property type="protein sequence ID" value="CAA0098864.1"/>
    <property type="molecule type" value="Genomic_DNA"/>
</dbReference>
<feature type="chain" id="PRO_5024951515" evidence="1">
    <location>
        <begin position="20"/>
        <end position="91"/>
    </location>
</feature>
<feature type="signal peptide" evidence="1">
    <location>
        <begin position="1"/>
        <end position="19"/>
    </location>
</feature>
<evidence type="ECO:0000256" key="1">
    <source>
        <dbReference type="SAM" id="SignalP"/>
    </source>
</evidence>
<gene>
    <name evidence="2" type="ORF">OPDIPICF_04202</name>
</gene>
<dbReference type="AlphaFoldDB" id="A0A5S9P5S3"/>
<reference evidence="2 3" key="1">
    <citation type="submission" date="2019-11" db="EMBL/GenBank/DDBJ databases">
        <authorList>
            <person name="Holert J."/>
        </authorList>
    </citation>
    <scope>NUCLEOTIDE SEQUENCE [LARGE SCALE GENOMIC DNA]</scope>
    <source>
        <strain evidence="2">SB11_3</strain>
    </source>
</reference>
<evidence type="ECO:0000313" key="2">
    <source>
        <dbReference type="EMBL" id="CAA0098864.1"/>
    </source>
</evidence>
<proteinExistence type="predicted"/>
<name>A0A5S9P5S3_9GAMM</name>